<evidence type="ECO:0000313" key="3">
    <source>
        <dbReference type="EMBL" id="KZN87241.1"/>
    </source>
</evidence>
<gene>
    <name evidence="3" type="ORF">EN45_057990</name>
</gene>
<organism evidence="3">
    <name type="scientific">Penicillium chrysogenum</name>
    <name type="common">Penicillium notatum</name>
    <dbReference type="NCBI Taxonomy" id="5076"/>
    <lineage>
        <taxon>Eukaryota</taxon>
        <taxon>Fungi</taxon>
        <taxon>Dikarya</taxon>
        <taxon>Ascomycota</taxon>
        <taxon>Pezizomycotina</taxon>
        <taxon>Eurotiomycetes</taxon>
        <taxon>Eurotiomycetidae</taxon>
        <taxon>Eurotiales</taxon>
        <taxon>Aspergillaceae</taxon>
        <taxon>Penicillium</taxon>
        <taxon>Penicillium chrysogenum species complex</taxon>
    </lineage>
</organism>
<name>A0A167SJ42_PENCH</name>
<dbReference type="EMBL" id="CM002799">
    <property type="protein sequence ID" value="KZN87241.1"/>
    <property type="molecule type" value="Genomic_DNA"/>
</dbReference>
<feature type="compositionally biased region" description="Low complexity" evidence="1">
    <location>
        <begin position="352"/>
        <end position="365"/>
    </location>
</feature>
<feature type="region of interest" description="Disordered" evidence="1">
    <location>
        <begin position="113"/>
        <end position="158"/>
    </location>
</feature>
<dbReference type="AlphaFoldDB" id="A0A167SJ42"/>
<reference evidence="3" key="1">
    <citation type="journal article" date="2014" name="Genome Announc.">
        <title>Complete sequencing and chromosome-scale genome assembly of the industrial progenitor strain P2niaD18 from the penicillin producer Penicillium chrysogenum.</title>
        <authorList>
            <person name="Specht T."/>
            <person name="Dahlmann T.A."/>
            <person name="Zadra I."/>
            <person name="Kurnsteiner H."/>
            <person name="Kuck U."/>
        </authorList>
    </citation>
    <scope>NUCLEOTIDE SEQUENCE [LARGE SCALE GENOMIC DNA]</scope>
    <source>
        <strain evidence="3">P2niaD18</strain>
    </source>
</reference>
<feature type="domain" description="Retroviral polymerase SH3-like" evidence="2">
    <location>
        <begin position="60"/>
        <end position="116"/>
    </location>
</feature>
<feature type="region of interest" description="Disordered" evidence="1">
    <location>
        <begin position="341"/>
        <end position="368"/>
    </location>
</feature>
<evidence type="ECO:0000256" key="1">
    <source>
        <dbReference type="SAM" id="MobiDB-lite"/>
    </source>
</evidence>
<feature type="region of interest" description="Disordered" evidence="1">
    <location>
        <begin position="237"/>
        <end position="256"/>
    </location>
</feature>
<feature type="compositionally biased region" description="Polar residues" evidence="1">
    <location>
        <begin position="139"/>
        <end position="158"/>
    </location>
</feature>
<protein>
    <submittedName>
        <fullName evidence="3">Copia protein</fullName>
    </submittedName>
</protein>
<dbReference type="Proteomes" id="UP000076449">
    <property type="component" value="Chromosome II"/>
</dbReference>
<dbReference type="InterPro" id="IPR057670">
    <property type="entry name" value="SH3_retrovirus"/>
</dbReference>
<proteinExistence type="predicted"/>
<feature type="compositionally biased region" description="Basic and acidic residues" evidence="1">
    <location>
        <begin position="462"/>
        <end position="474"/>
    </location>
</feature>
<accession>A0A167SJ42</accession>
<evidence type="ECO:0000259" key="2">
    <source>
        <dbReference type="Pfam" id="PF25597"/>
    </source>
</evidence>
<dbReference type="Pfam" id="PF25597">
    <property type="entry name" value="SH3_retrovirus"/>
    <property type="match status" value="1"/>
</dbReference>
<feature type="region of interest" description="Disordered" evidence="1">
    <location>
        <begin position="447"/>
        <end position="475"/>
    </location>
</feature>
<sequence length="637" mass="70104">MIIDTDMPEEMWPYATDSAIYIYNRLVNPKTKISPFTHWREELEIPNPEPSLKHLRLWGSTAYVHIPKPKRVQARQAAPRAWKGMLVGYEEDGGHAFKVWDPTAKKVVVSRDVGFPQPGDEDDMGPTPVQPAPGPNHKGPSTSGHFTSTHSETSQPCTTLNQRAAAEGLEPAISCSSRNPLFASFLSPLRGAVIMMEGFLWCSTRGLPATSSPQPAARQFSVTPPWRRHQVMPPREQINDDNLQHPRPVRPALRPSTSSGWNPVSYLVGRKYRSSVRGFYIGAALAPPAAVQASLGDSLTQLTLRPFDSATYPDPDATNGPVDLILAAGEGGTWPSPLKTIHGTARKPRPHTTCTVTGSPSTTRTKPADVFHPESLTAHSVYDHSTLTFTSLHPHLSSPPVFTTCLHHLSSPSAIFILTYLHPHLSSSSPIFILTYLHPHLSSSSPIFTPPKQHTGPTKRTLSREKNNLEREKEGLEEDIEDLGQQNKGLKEEMDRHISTIMDFVDDNDKVLGKAEVVSNYFGLSSLNALPKHLMGRIVSIATSSTSLVKRSPRVSRETAMSFLRTFRGLVNFVHLVFSSCPLSIAIHPSTLPGSIEAHLVGNLKAKLLIGMDVMGHEAFRLDLDAKKTTELLMYGH</sequence>